<reference evidence="2" key="2">
    <citation type="submission" date="2020-09" db="EMBL/GenBank/DDBJ databases">
        <authorList>
            <person name="Sun Q."/>
            <person name="Zhou Y."/>
        </authorList>
    </citation>
    <scope>NUCLEOTIDE SEQUENCE</scope>
    <source>
        <strain evidence="2">CGMCC 1.15320</strain>
    </source>
</reference>
<dbReference type="PANTHER" id="PTHR13707">
    <property type="entry name" value="KETOACID-COENZYME A TRANSFERASE"/>
    <property type="match status" value="1"/>
</dbReference>
<dbReference type="SMART" id="SM00882">
    <property type="entry name" value="CoA_trans"/>
    <property type="match status" value="1"/>
</dbReference>
<dbReference type="Proteomes" id="UP000636264">
    <property type="component" value="Unassembled WGS sequence"/>
</dbReference>
<proteinExistence type="predicted"/>
<keyword evidence="1" id="KW-0808">Transferase</keyword>
<dbReference type="InterPro" id="IPR037171">
    <property type="entry name" value="NagB/RpiA_transferase-like"/>
</dbReference>
<evidence type="ECO:0000313" key="3">
    <source>
        <dbReference type="Proteomes" id="UP000636264"/>
    </source>
</evidence>
<dbReference type="InterPro" id="IPR004165">
    <property type="entry name" value="CoA_trans_fam_I"/>
</dbReference>
<dbReference type="PANTHER" id="PTHR13707:SF60">
    <property type="entry name" value="ACETATE COA-TRANSFERASE SUBUNIT ALPHA"/>
    <property type="match status" value="1"/>
</dbReference>
<dbReference type="Pfam" id="PF01144">
    <property type="entry name" value="CoA_trans"/>
    <property type="match status" value="1"/>
</dbReference>
<reference evidence="2" key="1">
    <citation type="journal article" date="2014" name="Int. J. Syst. Evol. Microbiol.">
        <title>Complete genome sequence of Corynebacterium casei LMG S-19264T (=DSM 44701T), isolated from a smear-ripened cheese.</title>
        <authorList>
            <consortium name="US DOE Joint Genome Institute (JGI-PGF)"/>
            <person name="Walter F."/>
            <person name="Albersmeier A."/>
            <person name="Kalinowski J."/>
            <person name="Ruckert C."/>
        </authorList>
    </citation>
    <scope>NUCLEOTIDE SEQUENCE</scope>
    <source>
        <strain evidence="2">CGMCC 1.15320</strain>
    </source>
</reference>
<evidence type="ECO:0000256" key="1">
    <source>
        <dbReference type="ARBA" id="ARBA00022679"/>
    </source>
</evidence>
<accession>A0A916RYQ3</accession>
<dbReference type="GO" id="GO:0008410">
    <property type="term" value="F:CoA-transferase activity"/>
    <property type="evidence" value="ECO:0007669"/>
    <property type="project" value="InterPro"/>
</dbReference>
<dbReference type="NCBIfam" id="TIGR02429">
    <property type="entry name" value="pcaI_scoA_fam"/>
    <property type="match status" value="1"/>
</dbReference>
<sequence>MHDDAVVFIGGFGRGGVPENLIEAVCQKRLRGLTIVSNNAGTSSTGIARLLEEGCVRKVVCSFPLAKESVVFKGLYNKGLVDLEVVPQGTMAERIRAGGAGLGGVLTPTGVGTDIAEGKQVIELDGRNYLLERAMRADFALVKAHKVDPMGNLVYRKAARNFNPIMAMAADWVMVEATSEVAVGDLDPEAIVTPGVYVDAYVAIASAGQSMETAA</sequence>
<organism evidence="2 3">
    <name type="scientific">Nitratireductor aestuarii</name>
    <dbReference type="NCBI Taxonomy" id="1735103"/>
    <lineage>
        <taxon>Bacteria</taxon>
        <taxon>Pseudomonadati</taxon>
        <taxon>Pseudomonadota</taxon>
        <taxon>Alphaproteobacteria</taxon>
        <taxon>Hyphomicrobiales</taxon>
        <taxon>Phyllobacteriaceae</taxon>
        <taxon>Nitratireductor</taxon>
    </lineage>
</organism>
<name>A0A916RYQ3_9HYPH</name>
<gene>
    <name evidence="2" type="ORF">GCM10011385_33730</name>
</gene>
<dbReference type="EMBL" id="BMIF01000012">
    <property type="protein sequence ID" value="GGA76895.1"/>
    <property type="molecule type" value="Genomic_DNA"/>
</dbReference>
<evidence type="ECO:0000313" key="2">
    <source>
        <dbReference type="EMBL" id="GGA76895.1"/>
    </source>
</evidence>
<keyword evidence="3" id="KW-1185">Reference proteome</keyword>
<dbReference type="AlphaFoldDB" id="A0A916RYQ3"/>
<protein>
    <submittedName>
        <fullName evidence="2">3-oxoadipate CoA-transferase subunit A</fullName>
    </submittedName>
</protein>
<comment type="caution">
    <text evidence="2">The sequence shown here is derived from an EMBL/GenBank/DDBJ whole genome shotgun (WGS) entry which is preliminary data.</text>
</comment>
<dbReference type="Gene3D" id="3.40.1080.10">
    <property type="entry name" value="Glutaconate Coenzyme A-transferase"/>
    <property type="match status" value="1"/>
</dbReference>
<dbReference type="SUPFAM" id="SSF100950">
    <property type="entry name" value="NagB/RpiA/CoA transferase-like"/>
    <property type="match status" value="1"/>
</dbReference>
<dbReference type="InterPro" id="IPR012792">
    <property type="entry name" value="3-oxoacid_CoA-transf_A"/>
</dbReference>